<protein>
    <submittedName>
        <fullName evidence="2">Uncharacterized protein</fullName>
    </submittedName>
</protein>
<keyword evidence="3" id="KW-1185">Reference proteome</keyword>
<accession>A0A9N9SQW8</accession>
<reference evidence="2" key="1">
    <citation type="submission" date="2022-01" db="EMBL/GenBank/DDBJ databases">
        <authorList>
            <person name="King R."/>
        </authorList>
    </citation>
    <scope>NUCLEOTIDE SEQUENCE</scope>
</reference>
<evidence type="ECO:0000256" key="1">
    <source>
        <dbReference type="SAM" id="SignalP"/>
    </source>
</evidence>
<sequence>MKLFLAIFLLTACVCAVIAGEDDCPPENPPCDPLLCAIPGCAPNSVLKKRDPCDCCESCYTPKKQGENCGDPRFACIDGLRCKNDVCV</sequence>
<evidence type="ECO:0000313" key="3">
    <source>
        <dbReference type="Proteomes" id="UP001153709"/>
    </source>
</evidence>
<organism evidence="2 3">
    <name type="scientific">Diabrotica balteata</name>
    <name type="common">Banded cucumber beetle</name>
    <dbReference type="NCBI Taxonomy" id="107213"/>
    <lineage>
        <taxon>Eukaryota</taxon>
        <taxon>Metazoa</taxon>
        <taxon>Ecdysozoa</taxon>
        <taxon>Arthropoda</taxon>
        <taxon>Hexapoda</taxon>
        <taxon>Insecta</taxon>
        <taxon>Pterygota</taxon>
        <taxon>Neoptera</taxon>
        <taxon>Endopterygota</taxon>
        <taxon>Coleoptera</taxon>
        <taxon>Polyphaga</taxon>
        <taxon>Cucujiformia</taxon>
        <taxon>Chrysomeloidea</taxon>
        <taxon>Chrysomelidae</taxon>
        <taxon>Galerucinae</taxon>
        <taxon>Diabroticina</taxon>
        <taxon>Diabroticites</taxon>
        <taxon>Diabrotica</taxon>
    </lineage>
</organism>
<name>A0A9N9SQW8_DIABA</name>
<keyword evidence="1" id="KW-0732">Signal</keyword>
<proteinExistence type="predicted"/>
<feature type="chain" id="PRO_5040237388" evidence="1">
    <location>
        <begin position="20"/>
        <end position="88"/>
    </location>
</feature>
<dbReference type="Proteomes" id="UP001153709">
    <property type="component" value="Chromosome 1"/>
</dbReference>
<dbReference type="AlphaFoldDB" id="A0A9N9SQW8"/>
<evidence type="ECO:0000313" key="2">
    <source>
        <dbReference type="EMBL" id="CAG9827472.1"/>
    </source>
</evidence>
<gene>
    <name evidence="2" type="ORF">DIABBA_LOCUS1466</name>
</gene>
<dbReference type="InterPro" id="IPR009030">
    <property type="entry name" value="Growth_fac_rcpt_cys_sf"/>
</dbReference>
<feature type="signal peptide" evidence="1">
    <location>
        <begin position="1"/>
        <end position="19"/>
    </location>
</feature>
<dbReference type="EMBL" id="OU898276">
    <property type="protein sequence ID" value="CAG9827472.1"/>
    <property type="molecule type" value="Genomic_DNA"/>
</dbReference>
<dbReference type="SUPFAM" id="SSF57184">
    <property type="entry name" value="Growth factor receptor domain"/>
    <property type="match status" value="1"/>
</dbReference>